<feature type="compositionally biased region" description="Polar residues" evidence="3">
    <location>
        <begin position="166"/>
        <end position="187"/>
    </location>
</feature>
<evidence type="ECO:0000313" key="5">
    <source>
        <dbReference type="EMBL" id="JAG04614.1"/>
    </source>
</evidence>
<evidence type="ECO:0000256" key="3">
    <source>
        <dbReference type="SAM" id="MobiDB-lite"/>
    </source>
</evidence>
<feature type="compositionally biased region" description="Polar residues" evidence="3">
    <location>
        <begin position="132"/>
        <end position="141"/>
    </location>
</feature>
<dbReference type="Gene3D" id="4.10.365.10">
    <property type="entry name" value="p27"/>
    <property type="match status" value="1"/>
</dbReference>
<keyword evidence="2" id="KW-0649">Protein kinase inhibitor</keyword>
<comment type="similarity">
    <text evidence="1">Belongs to the CDI family.</text>
</comment>
<dbReference type="EMBL" id="GBHO01038989">
    <property type="protein sequence ID" value="JAG04615.1"/>
    <property type="molecule type" value="Transcribed_RNA"/>
</dbReference>
<organism evidence="6">
    <name type="scientific">Lygus hesperus</name>
    <name type="common">Western plant bug</name>
    <dbReference type="NCBI Taxonomy" id="30085"/>
    <lineage>
        <taxon>Eukaryota</taxon>
        <taxon>Metazoa</taxon>
        <taxon>Ecdysozoa</taxon>
        <taxon>Arthropoda</taxon>
        <taxon>Hexapoda</taxon>
        <taxon>Insecta</taxon>
        <taxon>Pterygota</taxon>
        <taxon>Neoptera</taxon>
        <taxon>Paraneoptera</taxon>
        <taxon>Hemiptera</taxon>
        <taxon>Heteroptera</taxon>
        <taxon>Panheteroptera</taxon>
        <taxon>Cimicomorpha</taxon>
        <taxon>Miridae</taxon>
        <taxon>Mirini</taxon>
        <taxon>Lygus</taxon>
    </lineage>
</organism>
<dbReference type="EMBL" id="GBRD01006830">
    <property type="protein sequence ID" value="JAG58991.1"/>
    <property type="molecule type" value="Transcribed_RNA"/>
</dbReference>
<protein>
    <recommendedName>
        <fullName evidence="4">Cyclin-dependent kinase inhibitor domain-containing protein</fullName>
    </recommendedName>
</protein>
<reference evidence="8" key="4">
    <citation type="journal article" date="2016" name="Gigascience">
        <title>De novo construction of an expanded transcriptome assembly for the western tarnished plant bug, Lygus hesperus.</title>
        <authorList>
            <person name="Tassone E.E."/>
            <person name="Geib S.M."/>
            <person name="Hall B."/>
            <person name="Fabrick J.A."/>
            <person name="Brent C.S."/>
            <person name="Hull J.J."/>
        </authorList>
    </citation>
    <scope>NUCLEOTIDE SEQUENCE</scope>
</reference>
<evidence type="ECO:0000313" key="7">
    <source>
        <dbReference type="EMBL" id="JAG58990.1"/>
    </source>
</evidence>
<reference evidence="6" key="1">
    <citation type="journal article" date="2014" name="PLoS ONE">
        <title>Transcriptome-Based Identification of ABC Transporters in the Western Tarnished Plant Bug Lygus hesperus.</title>
        <authorList>
            <person name="Hull J.J."/>
            <person name="Chaney K."/>
            <person name="Geib S.M."/>
            <person name="Fabrick J.A."/>
            <person name="Brent C.S."/>
            <person name="Walsh D."/>
            <person name="Lavine L.C."/>
        </authorList>
    </citation>
    <scope>NUCLEOTIDE SEQUENCE</scope>
</reference>
<dbReference type="AlphaFoldDB" id="A0A0A9WIG0"/>
<name>A0A0A9WIG0_LYGHE</name>
<evidence type="ECO:0000256" key="1">
    <source>
        <dbReference type="ARBA" id="ARBA00006726"/>
    </source>
</evidence>
<evidence type="ECO:0000256" key="2">
    <source>
        <dbReference type="ARBA" id="ARBA00023013"/>
    </source>
</evidence>
<dbReference type="InterPro" id="IPR003175">
    <property type="entry name" value="CDI_dom"/>
</dbReference>
<dbReference type="InterPro" id="IPR044898">
    <property type="entry name" value="CDI_dom_sf"/>
</dbReference>
<feature type="region of interest" description="Disordered" evidence="3">
    <location>
        <begin position="103"/>
        <end position="187"/>
    </location>
</feature>
<accession>A0A0A9WIG0</accession>
<dbReference type="EMBL" id="GBRD01006831">
    <property type="protein sequence ID" value="JAG58990.1"/>
    <property type="molecule type" value="Transcribed_RNA"/>
</dbReference>
<dbReference type="GO" id="GO:0004861">
    <property type="term" value="F:cyclin-dependent protein serine/threonine kinase inhibitor activity"/>
    <property type="evidence" value="ECO:0007669"/>
    <property type="project" value="InterPro"/>
</dbReference>
<reference evidence="6" key="2">
    <citation type="submission" date="2014-07" db="EMBL/GenBank/DDBJ databases">
        <authorList>
            <person name="Hull J."/>
        </authorList>
    </citation>
    <scope>NUCLEOTIDE SEQUENCE</scope>
</reference>
<dbReference type="GO" id="GO:0051726">
    <property type="term" value="P:regulation of cell cycle"/>
    <property type="evidence" value="ECO:0007669"/>
    <property type="project" value="InterPro"/>
</dbReference>
<proteinExistence type="inferred from homology"/>
<dbReference type="EMBL" id="GBHO01038990">
    <property type="protein sequence ID" value="JAG04614.1"/>
    <property type="molecule type" value="Transcribed_RNA"/>
</dbReference>
<evidence type="ECO:0000313" key="6">
    <source>
        <dbReference type="EMBL" id="JAG04615.1"/>
    </source>
</evidence>
<dbReference type="GO" id="GO:0005634">
    <property type="term" value="C:nucleus"/>
    <property type="evidence" value="ECO:0007669"/>
    <property type="project" value="InterPro"/>
</dbReference>
<evidence type="ECO:0000313" key="8">
    <source>
        <dbReference type="EMBL" id="JAP97141.1"/>
    </source>
</evidence>
<feature type="domain" description="Cyclin-dependent kinase inhibitor" evidence="4">
    <location>
        <begin position="52"/>
        <end position="100"/>
    </location>
</feature>
<gene>
    <name evidence="6" type="ORF">CM83_26727</name>
    <name evidence="5" type="ORF">CM83_26728</name>
    <name evidence="8" type="ORF">g.31097</name>
</gene>
<reference evidence="7" key="3">
    <citation type="submission" date="2014-09" db="EMBL/GenBank/DDBJ databases">
        <authorList>
            <person name="Magalhaes I.L.F."/>
            <person name="Oliveira U."/>
            <person name="Santos F.R."/>
            <person name="Vidigal T.H.D.A."/>
            <person name="Brescovit A.D."/>
            <person name="Santos A.J."/>
        </authorList>
    </citation>
    <scope>NUCLEOTIDE SEQUENCE</scope>
</reference>
<sequence length="187" mass="21089">MVQRCDEDDLGRRFSRVEQVKLERRRREKIEPLFVVHHDVVVVGTDPVKRVLFEPDQNLQGWIDGELGKIAESHRRQWNFDFKRGAPADIPGHKWEWESLTGPRRAAPKTQAPWAAARTPSHPSKVPRATVSPKTGSSSQRKITDFMTARKYPTVPGAASAKLKSSKLTLEQSSSGEEENNPTLTAQ</sequence>
<feature type="compositionally biased region" description="Low complexity" evidence="3">
    <location>
        <begin position="108"/>
        <end position="117"/>
    </location>
</feature>
<evidence type="ECO:0000259" key="4">
    <source>
        <dbReference type="Pfam" id="PF02234"/>
    </source>
</evidence>
<dbReference type="EMBL" id="GDHC01021487">
    <property type="protein sequence ID" value="JAP97141.1"/>
    <property type="molecule type" value="Transcribed_RNA"/>
</dbReference>
<dbReference type="Pfam" id="PF02234">
    <property type="entry name" value="CDI"/>
    <property type="match status" value="1"/>
</dbReference>